<sequence length="348" mass="38081">MKEFSRLLAGAPALVVGLAMASSAPAQSLTLSFATNTAPNNMRGEAETMFIEELEKASDGDIAVVPYWGASLMEGAEIMGGVRDGVADMGFVNINYYPNQLLLNSAYNLFPKGPAEYENIAWAFDQMYERIPELDEEFADQNQRIVYKYGVTPYAGVFKSPVETLDDMEGLRVRAASRWYLNLLEGAGATPVSMPWGDLYQGLQTGSIDGVFTNIDGIHRASLDEAAPNVYFMPDLWLAIPFIITINEDKWQSLSAEQQEAFATAAENAGERFADVWDGTIDRILQEQEEAGYNIVTASDEAVETFAGLPEVETNQEMWSEEASAAGAEDPAAILSQFDEVISEAIGR</sequence>
<accession>A0A1H9WPI2</accession>
<keyword evidence="2 4" id="KW-0732">Signal</keyword>
<dbReference type="PANTHER" id="PTHR33376:SF5">
    <property type="entry name" value="EXTRACYTOPLASMIC SOLUTE RECEPTOR PROTEIN"/>
    <property type="match status" value="1"/>
</dbReference>
<dbReference type="RefSeq" id="WP_092695849.1">
    <property type="nucleotide sequence ID" value="NZ_FOGU01000012.1"/>
</dbReference>
<dbReference type="GO" id="GO:0055085">
    <property type="term" value="P:transmembrane transport"/>
    <property type="evidence" value="ECO:0007669"/>
    <property type="project" value="InterPro"/>
</dbReference>
<dbReference type="EMBL" id="FOGU01000012">
    <property type="protein sequence ID" value="SES35785.1"/>
    <property type="molecule type" value="Genomic_DNA"/>
</dbReference>
<dbReference type="Gene3D" id="3.40.190.170">
    <property type="entry name" value="Bacterial extracellular solute-binding protein, family 7"/>
    <property type="match status" value="1"/>
</dbReference>
<feature type="signal peptide" evidence="4">
    <location>
        <begin position="1"/>
        <end position="26"/>
    </location>
</feature>
<evidence type="ECO:0000256" key="2">
    <source>
        <dbReference type="ARBA" id="ARBA00022729"/>
    </source>
</evidence>
<evidence type="ECO:0000313" key="5">
    <source>
        <dbReference type="EMBL" id="SES35785.1"/>
    </source>
</evidence>
<evidence type="ECO:0000256" key="3">
    <source>
        <dbReference type="ARBA" id="ARBA00022764"/>
    </source>
</evidence>
<protein>
    <submittedName>
        <fullName evidence="5">TRAP-type C4-dicarboxylate transport system, substrate-binding protein</fullName>
    </submittedName>
</protein>
<dbReference type="STRING" id="641238.SAMN04490244_11231"/>
<gene>
    <name evidence="5" type="ORF">SAMN04490244_11231</name>
</gene>
<evidence type="ECO:0000313" key="6">
    <source>
        <dbReference type="Proteomes" id="UP000198885"/>
    </source>
</evidence>
<dbReference type="InterPro" id="IPR018389">
    <property type="entry name" value="DctP_fam"/>
</dbReference>
<organism evidence="5 6">
    <name type="scientific">Tranquillimonas rosea</name>
    <dbReference type="NCBI Taxonomy" id="641238"/>
    <lineage>
        <taxon>Bacteria</taxon>
        <taxon>Pseudomonadati</taxon>
        <taxon>Pseudomonadota</taxon>
        <taxon>Alphaproteobacteria</taxon>
        <taxon>Rhodobacterales</taxon>
        <taxon>Roseobacteraceae</taxon>
        <taxon>Tranquillimonas</taxon>
    </lineage>
</organism>
<dbReference type="GO" id="GO:0042597">
    <property type="term" value="C:periplasmic space"/>
    <property type="evidence" value="ECO:0007669"/>
    <property type="project" value="UniProtKB-SubCell"/>
</dbReference>
<dbReference type="PANTHER" id="PTHR33376">
    <property type="match status" value="1"/>
</dbReference>
<keyword evidence="6" id="KW-1185">Reference proteome</keyword>
<dbReference type="Pfam" id="PF03480">
    <property type="entry name" value="DctP"/>
    <property type="match status" value="1"/>
</dbReference>
<reference evidence="5 6" key="1">
    <citation type="submission" date="2016-10" db="EMBL/GenBank/DDBJ databases">
        <authorList>
            <person name="de Groot N.N."/>
        </authorList>
    </citation>
    <scope>NUCLEOTIDE SEQUENCE [LARGE SCALE GENOMIC DNA]</scope>
    <source>
        <strain evidence="5 6">DSM 23042</strain>
    </source>
</reference>
<name>A0A1H9WPI2_9RHOB</name>
<dbReference type="SUPFAM" id="SSF53850">
    <property type="entry name" value="Periplasmic binding protein-like II"/>
    <property type="match status" value="1"/>
</dbReference>
<dbReference type="AlphaFoldDB" id="A0A1H9WPI2"/>
<dbReference type="OrthoDB" id="8673861at2"/>
<proteinExistence type="predicted"/>
<feature type="chain" id="PRO_5011617466" evidence="4">
    <location>
        <begin position="27"/>
        <end position="348"/>
    </location>
</feature>
<dbReference type="Proteomes" id="UP000198885">
    <property type="component" value="Unassembled WGS sequence"/>
</dbReference>
<dbReference type="InterPro" id="IPR038404">
    <property type="entry name" value="TRAP_DctP_sf"/>
</dbReference>
<comment type="subcellular location">
    <subcellularLocation>
        <location evidence="1">Periplasm</location>
    </subcellularLocation>
</comment>
<evidence type="ECO:0000256" key="1">
    <source>
        <dbReference type="ARBA" id="ARBA00004418"/>
    </source>
</evidence>
<evidence type="ECO:0000256" key="4">
    <source>
        <dbReference type="SAM" id="SignalP"/>
    </source>
</evidence>
<dbReference type="NCBIfam" id="NF037995">
    <property type="entry name" value="TRAP_S1"/>
    <property type="match status" value="1"/>
</dbReference>
<keyword evidence="3" id="KW-0574">Periplasm</keyword>